<gene>
    <name evidence="4" type="ORF">PRZ48_014015</name>
</gene>
<sequence length="317" mass="34540">MIGLLDASRYKDDGGIRPAKDKPDILSGTGSHGAIESLITSVGRTESKNTLPRGVHAVNGDLTSPEFLKQALQGDDAVVIALGLEAPQSLDKAIVAAAAEAGVKYIFPNEFVSQDSLRKHFPFGLHEKKNEIRELIEKLGKSQWIAIVNGTWFDFSLLAGSYNIDVKNKRATIWTPSTAVANVTTVAKVGKAIAALLSLDEDQLKQYGNRCVYVSSFKVSQLDILKSVQRVTGTQTTDWQVTYEDVNEAVRDGQEMAKQRTVEGLIKVIYAMQFLSGAGGDYEATHGMANKELGLDDEDLDVVTRDTIGRLQPTITR</sequence>
<organism evidence="4 5">
    <name type="scientific">Zasmidium cellare</name>
    <name type="common">Wine cellar mold</name>
    <name type="synonym">Racodium cellare</name>
    <dbReference type="NCBI Taxonomy" id="395010"/>
    <lineage>
        <taxon>Eukaryota</taxon>
        <taxon>Fungi</taxon>
        <taxon>Dikarya</taxon>
        <taxon>Ascomycota</taxon>
        <taxon>Pezizomycotina</taxon>
        <taxon>Dothideomycetes</taxon>
        <taxon>Dothideomycetidae</taxon>
        <taxon>Mycosphaerellales</taxon>
        <taxon>Mycosphaerellaceae</taxon>
        <taxon>Zasmidium</taxon>
    </lineage>
</organism>
<keyword evidence="5" id="KW-1185">Reference proteome</keyword>
<dbReference type="PANTHER" id="PTHR47706">
    <property type="entry name" value="NMRA-LIKE FAMILY PROTEIN"/>
    <property type="match status" value="1"/>
</dbReference>
<dbReference type="InterPro" id="IPR036291">
    <property type="entry name" value="NAD(P)-bd_dom_sf"/>
</dbReference>
<accession>A0ABR0DZS9</accession>
<dbReference type="EMBL" id="JAXOVC010000013">
    <property type="protein sequence ID" value="KAK4494659.1"/>
    <property type="molecule type" value="Genomic_DNA"/>
</dbReference>
<feature type="domain" description="NmrA-like" evidence="3">
    <location>
        <begin position="44"/>
        <end position="293"/>
    </location>
</feature>
<dbReference type="Gene3D" id="3.40.50.720">
    <property type="entry name" value="NAD(P)-binding Rossmann-like Domain"/>
    <property type="match status" value="1"/>
</dbReference>
<dbReference type="InterPro" id="IPR051609">
    <property type="entry name" value="NmrA/Isoflavone_reductase-like"/>
</dbReference>
<evidence type="ECO:0000259" key="3">
    <source>
        <dbReference type="Pfam" id="PF05368"/>
    </source>
</evidence>
<dbReference type="Proteomes" id="UP001305779">
    <property type="component" value="Unassembled WGS sequence"/>
</dbReference>
<protein>
    <recommendedName>
        <fullName evidence="3">NmrA-like domain-containing protein</fullName>
    </recommendedName>
</protein>
<dbReference type="InterPro" id="IPR008030">
    <property type="entry name" value="NmrA-like"/>
</dbReference>
<keyword evidence="1" id="KW-0521">NADP</keyword>
<reference evidence="4 5" key="1">
    <citation type="journal article" date="2023" name="G3 (Bethesda)">
        <title>A chromosome-level genome assembly of Zasmidium syzygii isolated from banana leaves.</title>
        <authorList>
            <person name="van Westerhoven A.C."/>
            <person name="Mehrabi R."/>
            <person name="Talebi R."/>
            <person name="Steentjes M.B.F."/>
            <person name="Corcolon B."/>
            <person name="Chong P.A."/>
            <person name="Kema G.H.J."/>
            <person name="Seidl M.F."/>
        </authorList>
    </citation>
    <scope>NUCLEOTIDE SEQUENCE [LARGE SCALE GENOMIC DNA]</scope>
    <source>
        <strain evidence="4 5">P124</strain>
    </source>
</reference>
<dbReference type="PANTHER" id="PTHR47706:SF7">
    <property type="entry name" value="CIPA-LIKE, PUTATIVE (AFU_ORTHOLOGUE AFUA_1G01630)-RELATED"/>
    <property type="match status" value="1"/>
</dbReference>
<comment type="caution">
    <text evidence="4">The sequence shown here is derived from an EMBL/GenBank/DDBJ whole genome shotgun (WGS) entry which is preliminary data.</text>
</comment>
<proteinExistence type="predicted"/>
<dbReference type="Pfam" id="PF05368">
    <property type="entry name" value="NmrA"/>
    <property type="match status" value="1"/>
</dbReference>
<evidence type="ECO:0000313" key="4">
    <source>
        <dbReference type="EMBL" id="KAK4494659.1"/>
    </source>
</evidence>
<evidence type="ECO:0000256" key="1">
    <source>
        <dbReference type="ARBA" id="ARBA00022857"/>
    </source>
</evidence>
<evidence type="ECO:0000313" key="5">
    <source>
        <dbReference type="Proteomes" id="UP001305779"/>
    </source>
</evidence>
<evidence type="ECO:0000256" key="2">
    <source>
        <dbReference type="ARBA" id="ARBA00023002"/>
    </source>
</evidence>
<keyword evidence="2" id="KW-0560">Oxidoreductase</keyword>
<dbReference type="SUPFAM" id="SSF51735">
    <property type="entry name" value="NAD(P)-binding Rossmann-fold domains"/>
    <property type="match status" value="1"/>
</dbReference>
<name>A0ABR0DZS9_ZASCE</name>
<dbReference type="Gene3D" id="3.90.25.10">
    <property type="entry name" value="UDP-galactose 4-epimerase, domain 1"/>
    <property type="match status" value="1"/>
</dbReference>